<sequence>MQGIPPCRAVFLCFHHWRNTMPTSSCPEAKSLSLSVSSEAWEKVVSFPPDPSQEDDRLENLIVATILTFKSAGPDRKSINFGLYCLPSDGSSTVPLMTPLRLTLEDDHLLVTALHTS</sequence>
<gene>
    <name evidence="1" type="ordered locus">SARI_03151</name>
</gene>
<protein>
    <submittedName>
        <fullName evidence="1">Uncharacterized protein</fullName>
    </submittedName>
</protein>
<dbReference type="EMBL" id="CP000880">
    <property type="protein sequence ID" value="ABX22991.1"/>
    <property type="molecule type" value="Genomic_DNA"/>
</dbReference>
<evidence type="ECO:0000313" key="2">
    <source>
        <dbReference type="Proteomes" id="UP000002084"/>
    </source>
</evidence>
<name>A9MES5_SALAR</name>
<dbReference type="Proteomes" id="UP000002084">
    <property type="component" value="Chromosome"/>
</dbReference>
<proteinExistence type="predicted"/>
<keyword evidence="2" id="KW-1185">Reference proteome</keyword>
<evidence type="ECO:0000313" key="1">
    <source>
        <dbReference type="EMBL" id="ABX22991.1"/>
    </source>
</evidence>
<reference evidence="1 2" key="1">
    <citation type="submission" date="2007-11" db="EMBL/GenBank/DDBJ databases">
        <authorList>
            <consortium name="The Salmonella enterica serovar Arizonae Genome Sequencing Project"/>
            <person name="McClelland M."/>
            <person name="Sanderson E.K."/>
            <person name="Porwollik S."/>
            <person name="Spieth J."/>
            <person name="Clifton W.S."/>
            <person name="Fulton R."/>
            <person name="Chunyan W."/>
            <person name="Wollam A."/>
            <person name="Shah N."/>
            <person name="Pepin K."/>
            <person name="Bhonagiri V."/>
            <person name="Nash W."/>
            <person name="Johnson M."/>
            <person name="Thiruvilangam P."/>
            <person name="Wilson R."/>
        </authorList>
    </citation>
    <scope>NUCLEOTIDE SEQUENCE [LARGE SCALE GENOMIC DNA]</scope>
    <source>
        <strain evidence="2">ATCC BAA-731 / CDC346-86 / RSK2980</strain>
    </source>
</reference>
<organism evidence="1 2">
    <name type="scientific">Salmonella arizonae (strain ATCC BAA-731 / CDC346-86 / RSK2980)</name>
    <dbReference type="NCBI Taxonomy" id="41514"/>
    <lineage>
        <taxon>Bacteria</taxon>
        <taxon>Pseudomonadati</taxon>
        <taxon>Pseudomonadota</taxon>
        <taxon>Gammaproteobacteria</taxon>
        <taxon>Enterobacterales</taxon>
        <taxon>Enterobacteriaceae</taxon>
        <taxon>Salmonella</taxon>
    </lineage>
</organism>
<dbReference type="STRING" id="41514.SARI_03151"/>
<dbReference type="HOGENOM" id="CLU_157147_0_0_6"/>
<dbReference type="AlphaFoldDB" id="A9MES5"/>
<accession>A9MES5</accession>
<dbReference type="KEGG" id="ses:SARI_03151"/>